<dbReference type="InterPro" id="IPR058502">
    <property type="entry name" value="PLL-like_beta-prop"/>
</dbReference>
<feature type="domain" description="PLL-like beta propeller" evidence="2">
    <location>
        <begin position="52"/>
        <end position="131"/>
    </location>
</feature>
<dbReference type="Proteomes" id="UP000582643">
    <property type="component" value="Unassembled WGS sequence"/>
</dbReference>
<dbReference type="AlphaFoldDB" id="A0A7W7XGQ3"/>
<feature type="signal peptide" evidence="1">
    <location>
        <begin position="1"/>
        <end position="29"/>
    </location>
</feature>
<dbReference type="SUPFAM" id="SSF89372">
    <property type="entry name" value="Fucose-specific lectin"/>
    <property type="match status" value="1"/>
</dbReference>
<evidence type="ECO:0000313" key="3">
    <source>
        <dbReference type="EMBL" id="MBB4986746.1"/>
    </source>
</evidence>
<accession>A0A7W7XGQ3</accession>
<gene>
    <name evidence="3" type="ORF">GGE06_007717</name>
</gene>
<dbReference type="Pfam" id="PF26607">
    <property type="entry name" value="DUF8189"/>
    <property type="match status" value="1"/>
</dbReference>
<organism evidence="3 4">
    <name type="scientific">Streptomyces nymphaeiformis</name>
    <dbReference type="NCBI Taxonomy" id="2663842"/>
    <lineage>
        <taxon>Bacteria</taxon>
        <taxon>Bacillati</taxon>
        <taxon>Actinomycetota</taxon>
        <taxon>Actinomycetes</taxon>
        <taxon>Kitasatosporales</taxon>
        <taxon>Streptomycetaceae</taxon>
        <taxon>Streptomyces</taxon>
    </lineage>
</organism>
<sequence length="143" mass="15759">MSRFKSALASVAALAAFAGVGAAATPAQAATYCTTKSQKYFCDYGITTTKFPDGTQQQFVVGADHAVWTNWTRTDGSWNGWVSMGGWVQSRVEIDYLQNSPWNFTIAAIGGDGNYWFRMRFTNGSWSDWQVSCLVNPNGWNCP</sequence>
<dbReference type="EMBL" id="JACHJY010000014">
    <property type="protein sequence ID" value="MBB4986746.1"/>
    <property type="molecule type" value="Genomic_DNA"/>
</dbReference>
<evidence type="ECO:0000259" key="2">
    <source>
        <dbReference type="Pfam" id="PF26607"/>
    </source>
</evidence>
<evidence type="ECO:0000256" key="1">
    <source>
        <dbReference type="SAM" id="SignalP"/>
    </source>
</evidence>
<name>A0A7W7XGQ3_9ACTN</name>
<dbReference type="RefSeq" id="WP_116164904.1">
    <property type="nucleotide sequence ID" value="NZ_JACHJY010000014.1"/>
</dbReference>
<proteinExistence type="predicted"/>
<comment type="caution">
    <text evidence="3">The sequence shown here is derived from an EMBL/GenBank/DDBJ whole genome shotgun (WGS) entry which is preliminary data.</text>
</comment>
<feature type="chain" id="PRO_5031173447" description="PLL-like beta propeller domain-containing protein" evidence="1">
    <location>
        <begin position="30"/>
        <end position="143"/>
    </location>
</feature>
<protein>
    <recommendedName>
        <fullName evidence="2">PLL-like beta propeller domain-containing protein</fullName>
    </recommendedName>
</protein>
<keyword evidence="4" id="KW-1185">Reference proteome</keyword>
<evidence type="ECO:0000313" key="4">
    <source>
        <dbReference type="Proteomes" id="UP000582643"/>
    </source>
</evidence>
<keyword evidence="1" id="KW-0732">Signal</keyword>
<reference evidence="3 4" key="1">
    <citation type="submission" date="2020-08" db="EMBL/GenBank/DDBJ databases">
        <title>Genomic Encyclopedia of Type Strains, Phase III (KMG-III): the genomes of soil and plant-associated and newly described type strains.</title>
        <authorList>
            <person name="Whitman W."/>
        </authorList>
    </citation>
    <scope>NUCLEOTIDE SEQUENCE [LARGE SCALE GENOMIC DNA]</scope>
    <source>
        <strain evidence="3 4">SFB5A</strain>
    </source>
</reference>